<evidence type="ECO:0000313" key="3">
    <source>
        <dbReference type="Proteomes" id="UP000249239"/>
    </source>
</evidence>
<name>A0A2W7MQ11_9BACT</name>
<dbReference type="RefSeq" id="WP_111447242.1">
    <property type="nucleotide sequence ID" value="NZ_QKZK01000064.1"/>
</dbReference>
<comment type="caution">
    <text evidence="1">The sequence shown here is derived from an EMBL/GenBank/DDBJ whole genome shotgun (WGS) entry which is preliminary data.</text>
</comment>
<sequence>MIKKIAIIGIFAISIAIPSINKYNDKLNLDSLINKAVASDNENSGGTSSNSNSGGIWQKKYESGPEYMTSTSYDSQTGQYTVKHYRYEGYYVQNSATGEIILDERKETVYRTTNHY</sequence>
<dbReference type="EMBL" id="QKZK01000064">
    <property type="protein sequence ID" value="PZX09948.1"/>
    <property type="molecule type" value="Genomic_DNA"/>
</dbReference>
<reference evidence="1 3" key="1">
    <citation type="submission" date="2018-06" db="EMBL/GenBank/DDBJ databases">
        <title>Genomic Encyclopedia of Archaeal and Bacterial Type Strains, Phase II (KMG-II): from individual species to whole genera.</title>
        <authorList>
            <person name="Goeker M."/>
        </authorList>
    </citation>
    <scope>NUCLEOTIDE SEQUENCE [LARGE SCALE GENOMIC DNA]</scope>
    <source>
        <strain evidence="1 3">DSM 6779</strain>
    </source>
</reference>
<dbReference type="EMBL" id="QKZK01000064">
    <property type="protein sequence ID" value="PZX09954.1"/>
    <property type="molecule type" value="Genomic_DNA"/>
</dbReference>
<dbReference type="AlphaFoldDB" id="A0A2W7MQ11"/>
<protein>
    <submittedName>
        <fullName evidence="1">Uncharacterized protein</fullName>
    </submittedName>
</protein>
<proteinExistence type="predicted"/>
<evidence type="ECO:0000313" key="2">
    <source>
        <dbReference type="EMBL" id="PZX09954.1"/>
    </source>
</evidence>
<keyword evidence="3" id="KW-1185">Reference proteome</keyword>
<evidence type="ECO:0000313" key="1">
    <source>
        <dbReference type="EMBL" id="PZX09948.1"/>
    </source>
</evidence>
<gene>
    <name evidence="1" type="ORF">LX69_03478</name>
    <name evidence="2" type="ORF">LX69_03484</name>
</gene>
<dbReference type="Proteomes" id="UP000249239">
    <property type="component" value="Unassembled WGS sequence"/>
</dbReference>
<organism evidence="1 3">
    <name type="scientific">Breznakibacter xylanolyticus</name>
    <dbReference type="NCBI Taxonomy" id="990"/>
    <lineage>
        <taxon>Bacteria</taxon>
        <taxon>Pseudomonadati</taxon>
        <taxon>Bacteroidota</taxon>
        <taxon>Bacteroidia</taxon>
        <taxon>Marinilabiliales</taxon>
        <taxon>Marinilabiliaceae</taxon>
        <taxon>Breznakibacter</taxon>
    </lineage>
</organism>
<accession>A0A2W7MQ11</accession>